<dbReference type="Gene3D" id="1.20.920.30">
    <property type="match status" value="2"/>
</dbReference>
<dbReference type="InterPro" id="IPR013602">
    <property type="entry name" value="Dynein_heavy_linker"/>
</dbReference>
<dbReference type="InterPro" id="IPR004273">
    <property type="entry name" value="Dynein_heavy_D6_P-loop"/>
</dbReference>
<evidence type="ECO:0000259" key="15">
    <source>
        <dbReference type="Pfam" id="PF12781"/>
    </source>
</evidence>
<dbReference type="Gene3D" id="1.10.8.720">
    <property type="entry name" value="Region D6 of dynein motor"/>
    <property type="match status" value="1"/>
</dbReference>
<dbReference type="Gene3D" id="3.40.50.300">
    <property type="entry name" value="P-loop containing nucleotide triphosphate hydrolases"/>
    <property type="match status" value="6"/>
</dbReference>
<dbReference type="GO" id="GO:0045505">
    <property type="term" value="F:dynein intermediate chain binding"/>
    <property type="evidence" value="ECO:0007669"/>
    <property type="project" value="InterPro"/>
</dbReference>
<evidence type="ECO:0000256" key="5">
    <source>
        <dbReference type="ARBA" id="ARBA00023069"/>
    </source>
</evidence>
<evidence type="ECO:0000259" key="12">
    <source>
        <dbReference type="Pfam" id="PF12774"/>
    </source>
</evidence>
<dbReference type="InterPro" id="IPR041228">
    <property type="entry name" value="Dynein_C"/>
</dbReference>
<feature type="domain" description="Dynein heavy chain AAA lid" evidence="18">
    <location>
        <begin position="4220"/>
        <end position="4360"/>
    </location>
</feature>
<dbReference type="InterPro" id="IPR041658">
    <property type="entry name" value="AAA_lid_11"/>
</dbReference>
<evidence type="ECO:0000256" key="8">
    <source>
        <dbReference type="SAM" id="MobiDB-lite"/>
    </source>
</evidence>
<feature type="domain" description="Dynein heavy chain hydrolytic ATP-binding dynein motor region" evidence="12">
    <location>
        <begin position="2333"/>
        <end position="2414"/>
    </location>
</feature>
<evidence type="ECO:0000256" key="4">
    <source>
        <dbReference type="ARBA" id="ARBA00023054"/>
    </source>
</evidence>
<sequence length="4662" mass="538154">MSVFSDDISDTSDDDIDVEVRTRHFVLEQNKCRLLSQAASGRDTKHCPCTLHTLRARTDMDRMSHRLDLLEEERYFTLLTAENPYADEAEVMEKPEYQLESSDEDLLEDEEDAKDELNAEEFKFLEKLLDPEGYAKKKAEEGEELEETEGEAQDEDKSDESEDKELSSSEEEMVLSKSEQEKKAFQELIAKYGNEGVLKEIRACLERDDEEFDNDDSDEESEVEDESEGEEEVEEESEEDKNGNGNADKSVSVELTSKEDTPQVEVTEKKPKVCSENDDLNVEHILVLTKRIKRLANLPYLTDKDWNNEVDQTIEKFILDDALVLSLFFQEGRLQARLGVPDIVTDYVFCLLKLSPDVDIQPDTLLRSVQVLCVHGSVDGALVISLCNVQSPIAHHDTEVPKHIRHEFTIGMLREVAQIVEDRYRISGLYSLYIPYLAMDKTPELAVKYADICEQLQDVINEWYYRINSFVQDHGDSSNAKLVNLLERLELWKYRYNNLSFLQNQITFPMFKHQLRILELIPSTFLKEFRIVCNKLQVAKEEALSNVSFLKRLEEPCHRLNQVTSPLDTLTILPEIVTNILVIQFNCPYYSNSKDNSTQLYLDLNYQAAVLAELHVRDSRNVYRQHRELIQIVDMFCSQTGNQWNLDKKIIFNSLEVFKERCKNMIEVCKTLSVFGRLNEREDIPRITFAFSSGRFERNLEESQVRYMRTLKRIESHKHSIMEFQNTDWLEHIDKIEESMVFEAQSTLLMHAHNIHIMHDVDIPYTSDHINKLVWAHLPDPEQQPELLGKTKRIKRLANLPYLTDKDWNNEVDQTIEKFILDDALVLSLFFQEGRLQARLGVPDIVTDYVFCLLKLSPDVDIQPDTLLRSVQVLCVHGSVDGADNSTQLYLDLNYQVIDLCIKSLDLDQIFAGKSMHGVEMLNKCIETCCLYKTLFDQVRFAEEDICKTAITTPSMHGVEMLNKCIETCCLYKTLFDQSFDSRTWLLPVKIDRDIYACYDSLVSSIDDRMKRLYRDWKTSVPDIDRLLKRSLLVRTTMRPNFLKSNIDPHLLDLLEDASFWKTEYRLLPHIDQLLERYNSIRHTHNAVNLLVSQYNRMLSSLSDQERVLFRVLTKIVDIYLLPAMKQVEWGSDNTLGEIYRSLEHIYRVQSFIDDYKQCNLLILNECEAVARVNLVDIKPNLCLTLAELEAKLRDCRENALVSDYIYPESATPHWVDILNVREHCLKKHLTSLCIKRALKTMAQATYLETELVLSLKILPRLTEKYGIMNLSKPTYGAALLKDKECVAAQNEIEMEMVEVMKGIAAFEEKWKSFDNLWSLDKDKFFSLYEALHPDPSQFDEDIRKYNVTETLLSQKLPDYTVRYTSSSHGGHSYRGVCTEHAALLWQKRVHIPTPKLTASTYRIISIYQSVPEKEKEFAKIWTLMDVLGKNRVVVPEIMLEERERIPDRWKKYLEHFLTIGLDKLLQSKESFKVKFLNFKKELLLEIAQFNASFFKAYPTSSEIAITDALKILAKLRFDLDDLKHKFNKLAHDLDILNGFELHLSRMATHWGRYLERIDALFEEALRLCVLRALKTMHKLLSGNQFWGEKIGSRTKRPDLIMAHYKKLFNGIEKIEFQTSTKQFLNFKKELLLEIAQFNASFFKAYPTSSDIAITDALKILAKLRFDLDDLKHKFNKLAHDLDILNGSVYALPFMDSVDRWEKTLSSVYALPFMDSVDRWEKTLSDVMEGMELFLQDQRLYIFMEGVASADGFRTEKTKHAADTFDRVTATLEEMTTHMYHVRNVVKVFTTGDIHETLLMLNQDLETIMRVLEQFLESKRQIFPRFYFISNELMLEMFGYTKRPDLIMAHYKKLFNGIEKIEFQTSTKQCDTHPARDNTSSNLFNPSLVNVFPTSNPPEFITLDSELDILDSIWNIASEWTKVLNRYKDVHFSDIDPESIQNDIQAQYKEYTDTLRKYRDKDWQGFDENIIELSHTADKEADVETYLFSLAQSWYRMKLKMNLHKPNMYIIVWYDDINQLLEENLTKLGVLKGKKYRIVTYEIHARDVIEKIYRSRGESEKRILIRMVISVAILSRMKLKMNLHKPNMYIIVWYDDINQLLEENLTKLGVLKGSAITPNTSFNYGYEYLGNTGRLVITPLTDRCYITMTTALHLFRGCRLQGPTGTGKSETVKDLGKCMAYLVVITNCSDSLDYKSLARMFSGLVQQGAWGVFDEFNRIDIEVLSVVAQQVLSVFTALSQRKPQLVLEGATIRVRPTVGLFICMNPGYAGPKSESSFEWLSQLRYYLDTSGKVLIKQTNTSFNYGYEYLGNTGRLVITPLTDRYHITLSPAGIVSVLRYAGPKRKQHSTFREEEILLLSVRDVTYPKISPNDLTLFDGITSDIFPQIEVPPIDNKVFRNAIRTVLETMNLEVVDVHPVSRVLCIMPLFDYVFGKVRFFRSVVHATHRMLWTGKNFKEITYHEQIEIHKSVESGKNINEIVDTVPYLVYRRAREQLMPNDGTNMSSLLIRFSFLQVAEEESSEEKWILFDGPVDVLWVENMNSVMDDNRLLTLINSERIRVPSQASLLFEVEDLVAASPSTISRCGRNCQVLANKLTTMFQLCKEQMSQQHYYDFGLRVKVIVPITDISCVASLCRLLECFTFKEKSLEKLSGDEAAYTHYAKLWFLFCMIWSICGSAKQNERRIIDSFIREREPIFPPKDTVYEYAIDKKTHAFVNWRDRLNDDWMYATMVPFYKVVVPTIDTIRFEYLISSLIQLVPFYKVVVPTIDTIRFEYLISSLIQDISRVFQGLLRSKPRAINDKVKFTRLWIHECYRVFSDRLVDEKDRDWFTSTMNTALAKYFDTTLQMIVPVAPLMFSQKLMKSPPKTLNGKKYAPSSQLSRSYSQDISRVFQGLLRSKPRAINDKVKFTRLWIHECYRVFSDRLVDEKDRDWFTSTMNTALAKYFDTTLQMIVPVAPLMFCDFMSETHEYDDITDLGVIRTFIMDKLDEYNRSPGVIRLNLVLFQFAIEHITRMTRVISQPRGHLLLVGLGGTGRTSLSILSSYLCHLKLFRIRDGMREFREDLRLLYERTGVRELPSCLVFHDMTGSNEQYFEILCQILSTGEVSKLFTNEELDSITFEVTDIMKRKKLNTKSVNAYNYFLDAVRCNLHLIICMSAVGSQFSYKPRFITFEVTDIMKRKKLNTKSVNAYNYFLDAVRCNLHLIICMSAVGSQFRDIQRQYPSIIDCTTIDWILDCPEQSLMEVAERFLETVDILETNVLEVQDKKSPQSSRSDESQEIDPKTDSKVVQNSMAKVFTCVHTSVTKWSKRMLSEIGRHNYTTLTNYIILVRGYKRMLEEKREELSRESNNLRNGLFKIDETKVIVEQMKVEMEENQVLVENYKKECDEFLVVIMEKKRNTDETAKQLTIRSNRIEEEKAECQELAIEAENDLKEAMPAMNEAVEALGALNKKDLTELKSFPRPNPKLMIVLDAVMTLLGCEPTFAEAKKQLGEPRFLESLYEYDKDHIPEKILKKITNYVNLPDFDPEEIGMVSVAAKSLSKWVMAIEKYAQLFKSREKFGAQPPLELIRQWMDYRFWDIQRQYPSIIDCTTIDWILDCPEQSLMEVAERFLETVDILETNVLEVQDKKSPQSSRSDESQEIDPKTDSTKGFTADVVRAMVANTFWMNSLESTSSGTSILKCLSLFLTGEGYSPLIMGLQVIDFSTDSYMKILEKAMEMGTPVLLQNVTEHIESAIKPVLDKNTVIIYDKPYIRLGEKTVPYDKNFRLFMTTKISNPHYPPEVFANTAIVNFAIKEEGNPITINMLSAGRSHVTTKISNPHYPPEVFANTAIVNFAIKEEVIIALSPSPSQTKGFTADVVRAMVANTFWMNSFESTSSGTSILKCLSLFLTGEGYSPLIMVTLKNPLSPSPSQTKGFTADVVRAMVANTFWMNSLESTSSGTSILKCLSLFLTGEGYSPLIMEQPENPSPIWISGPAWDNISELSKLDGFYGLVQSLEQMGREWNSWYFSNEPENVDLVSPWNTVCDPFQKMLIVRCLRQDRMLFVISRFVEDMLGPRFVEPLILDLKTIVSLSCNTTPLLFILSPGVDSILALTQLAKDLKIEDKFTHLSLGQGQIPLATKLIREGQTEGHVKACSNCHLSLSWMPKLDKLIELLPDTKLHPQFRLWLSSSPHPDFPASILRDSLKMTTEPPKGIKANMKRLYRSLSPVQFYKCLSQFKYKKLLYALSFLHSLIIERKKFQTLGWNVVYSFNDSDFEISENILSTYLDEYKEPTPWAALQYLIAEINYGGHVTDQWDRRLLNTYSNQLFVEKCLSEPNYKLSSLPYYYIPEDGTLESYIDNIQGLPNVDHSHAFGQHPNADITSLITESNNFFKALISLETDTSDTKGESKEEQVSALASGILGRLPDPIDYDTTDKNLGKDKTPLDIVLLQEIQRYNVLLTRIRSSLENLGKALLGQMIMSPPLEAIFQCIYEGNIPADWLRAYPSLKPLGSWVNDLIDRVAHFQTWASTVRPPVLFWLSAYTFPTGFLTAVKQIASRSRNIPIDTLEWEFTPMADIDEEITIPPQEGVYVCGLFLEGAGWNKSNRSLCEPLPLQLIYKLPVLHCKPVVNQHKPPDTLYECPVYYTAKRGEYIVPVGLDSGEIPPDHWVKRGTAILLTLSS</sequence>
<dbReference type="Gene3D" id="3.10.490.20">
    <property type="match status" value="1"/>
</dbReference>
<dbReference type="Pfam" id="PF12777">
    <property type="entry name" value="MT"/>
    <property type="match status" value="1"/>
</dbReference>
<evidence type="ECO:0000259" key="16">
    <source>
        <dbReference type="Pfam" id="PF17852"/>
    </source>
</evidence>
<dbReference type="InterPro" id="IPR042228">
    <property type="entry name" value="Dynein_linker_3"/>
</dbReference>
<dbReference type="Pfam" id="PF12781">
    <property type="entry name" value="AAA_9"/>
    <property type="match status" value="1"/>
</dbReference>
<dbReference type="InterPro" id="IPR035706">
    <property type="entry name" value="AAA_9"/>
</dbReference>
<feature type="compositionally biased region" description="Acidic residues" evidence="8">
    <location>
        <begin position="101"/>
        <end position="112"/>
    </location>
</feature>
<feature type="region of interest" description="Disordered" evidence="8">
    <location>
        <begin position="207"/>
        <end position="270"/>
    </location>
</feature>
<feature type="compositionally biased region" description="Polar residues" evidence="8">
    <location>
        <begin position="243"/>
        <end position="255"/>
    </location>
</feature>
<dbReference type="Pfam" id="PF12774">
    <property type="entry name" value="AAA_6"/>
    <property type="match status" value="2"/>
</dbReference>
<dbReference type="Pfam" id="PF03028">
    <property type="entry name" value="Dynein_heavy"/>
    <property type="match status" value="1"/>
</dbReference>
<dbReference type="Gene3D" id="1.20.58.1120">
    <property type="match status" value="2"/>
</dbReference>
<feature type="domain" description="Dynein heavy chain ATP-binding dynein motor region" evidence="15">
    <location>
        <begin position="3698"/>
        <end position="3797"/>
    </location>
</feature>
<evidence type="ECO:0000256" key="2">
    <source>
        <dbReference type="ARBA" id="ARBA00008887"/>
    </source>
</evidence>
<evidence type="ECO:0000259" key="19">
    <source>
        <dbReference type="Pfam" id="PF18199"/>
    </source>
</evidence>
<dbReference type="Gene3D" id="3.20.180.20">
    <property type="entry name" value="Dynein heavy chain, N-terminal domain 2"/>
    <property type="match status" value="1"/>
</dbReference>
<evidence type="ECO:0000256" key="1">
    <source>
        <dbReference type="ARBA" id="ARBA00004430"/>
    </source>
</evidence>
<dbReference type="Pfam" id="PF18198">
    <property type="entry name" value="AAA_lid_11"/>
    <property type="match status" value="1"/>
</dbReference>
<evidence type="ECO:0000259" key="18">
    <source>
        <dbReference type="Pfam" id="PF18198"/>
    </source>
</evidence>
<dbReference type="GO" id="GO:0031514">
    <property type="term" value="C:motile cilium"/>
    <property type="evidence" value="ECO:0007669"/>
    <property type="project" value="UniProtKB-ARBA"/>
</dbReference>
<dbReference type="Gene3D" id="1.20.140.100">
    <property type="entry name" value="Dynein heavy chain, N-terminal domain 2"/>
    <property type="match status" value="1"/>
</dbReference>
<dbReference type="InterPro" id="IPR041466">
    <property type="entry name" value="Dynein_AAA5_ext"/>
</dbReference>
<dbReference type="Gene3D" id="1.20.920.20">
    <property type="match status" value="1"/>
</dbReference>
<proteinExistence type="inferred from homology"/>
<dbReference type="InterPro" id="IPR042219">
    <property type="entry name" value="AAA_lid_11_sf"/>
</dbReference>
<dbReference type="Proteomes" id="UP000079169">
    <property type="component" value="Unplaced"/>
</dbReference>
<dbReference type="Pfam" id="PF08385">
    <property type="entry name" value="DHC_N1"/>
    <property type="match status" value="2"/>
</dbReference>
<dbReference type="InterPro" id="IPR013594">
    <property type="entry name" value="Dynein_heavy_tail"/>
</dbReference>
<dbReference type="InterPro" id="IPR024743">
    <property type="entry name" value="Dynein_HC_stalk"/>
</dbReference>
<evidence type="ECO:0000259" key="11">
    <source>
        <dbReference type="Pfam" id="PF08393"/>
    </source>
</evidence>
<dbReference type="Pfam" id="PF08393">
    <property type="entry name" value="DHC_N2"/>
    <property type="match status" value="1"/>
</dbReference>
<dbReference type="InterPro" id="IPR027417">
    <property type="entry name" value="P-loop_NTPase"/>
</dbReference>
<evidence type="ECO:0000259" key="17">
    <source>
        <dbReference type="Pfam" id="PF17857"/>
    </source>
</evidence>
<feature type="region of interest" description="Disordered" evidence="8">
    <location>
        <begin position="133"/>
        <end position="180"/>
    </location>
</feature>
<name>A0A3Q0IU47_DIACI</name>
<dbReference type="Gene3D" id="1.20.1270.280">
    <property type="match status" value="1"/>
</dbReference>
<keyword evidence="5" id="KW-0969">Cilium</keyword>
<evidence type="ECO:0000259" key="13">
    <source>
        <dbReference type="Pfam" id="PF12777"/>
    </source>
</evidence>
<dbReference type="Gene3D" id="1.10.472.130">
    <property type="match status" value="1"/>
</dbReference>
<comment type="subcellular location">
    <subcellularLocation>
        <location evidence="1">Cytoplasm</location>
        <location evidence="1">Cytoskeleton</location>
        <location evidence="1">Cilium axoneme</location>
    </subcellularLocation>
</comment>
<evidence type="ECO:0000256" key="7">
    <source>
        <dbReference type="SAM" id="Coils"/>
    </source>
</evidence>
<feature type="domain" description="Dynein heavy chain 3 AAA+ lid" evidence="17">
    <location>
        <begin position="2885"/>
        <end position="2947"/>
    </location>
</feature>
<dbReference type="Pfam" id="PF17852">
    <property type="entry name" value="Dynein_AAA_lid"/>
    <property type="match status" value="1"/>
</dbReference>
<dbReference type="FunFam" id="3.10.490.20:FF:000009">
    <property type="entry name" value="Dynein heavy chain 4"/>
    <property type="match status" value="1"/>
</dbReference>
<dbReference type="GO" id="GO:0008569">
    <property type="term" value="F:minus-end-directed microtubule motor activity"/>
    <property type="evidence" value="ECO:0007669"/>
    <property type="project" value="InterPro"/>
</dbReference>
<dbReference type="PaxDb" id="121845-A0A3Q0IU47"/>
<feature type="compositionally biased region" description="Acidic residues" evidence="8">
    <location>
        <begin position="141"/>
        <end position="173"/>
    </location>
</feature>
<feature type="domain" description="Dynein heavy chain AAA module D4" evidence="14">
    <location>
        <begin position="2999"/>
        <end position="3163"/>
    </location>
</feature>
<dbReference type="GO" id="GO:0051959">
    <property type="term" value="F:dynein light intermediate chain binding"/>
    <property type="evidence" value="ECO:0007669"/>
    <property type="project" value="InterPro"/>
</dbReference>
<keyword evidence="3" id="KW-0677">Repeat</keyword>
<comment type="similarity">
    <text evidence="2">Belongs to the dynein heavy chain family.</text>
</comment>
<evidence type="ECO:0000313" key="21">
    <source>
        <dbReference type="RefSeq" id="XP_026679791.1"/>
    </source>
</evidence>
<dbReference type="RefSeq" id="XP_026679791.1">
    <property type="nucleotide sequence ID" value="XM_026823990.1"/>
</dbReference>
<dbReference type="Pfam" id="PF18199">
    <property type="entry name" value="Dynein_C"/>
    <property type="match status" value="1"/>
</dbReference>
<feature type="region of interest" description="Disordered" evidence="8">
    <location>
        <begin position="89"/>
        <end position="112"/>
    </location>
</feature>
<dbReference type="FunFam" id="3.40.50.300:FF:000153">
    <property type="entry name" value="Dynein axonemal heavy chain 1"/>
    <property type="match status" value="1"/>
</dbReference>
<feature type="domain" description="Dynein heavy chain tail" evidence="10">
    <location>
        <begin position="992"/>
        <end position="1134"/>
    </location>
</feature>
<feature type="compositionally biased region" description="Basic and acidic residues" evidence="8">
    <location>
        <begin position="256"/>
        <end position="270"/>
    </location>
</feature>
<dbReference type="InterPro" id="IPR042222">
    <property type="entry name" value="Dynein_2_N"/>
</dbReference>
<dbReference type="PANTHER" id="PTHR22878:SF68">
    <property type="entry name" value="DYNEIN HEAVY CHAIN 6, AXONEMAL-LIKE"/>
    <property type="match status" value="1"/>
</dbReference>
<dbReference type="InterPro" id="IPR043160">
    <property type="entry name" value="Dynein_C_barrel"/>
</dbReference>
<dbReference type="GeneID" id="103509704"/>
<feature type="compositionally biased region" description="Acidic residues" evidence="8">
    <location>
        <begin position="207"/>
        <end position="239"/>
    </location>
</feature>
<feature type="domain" description="Dynein heavy chain AAA 5 extension" evidence="16">
    <location>
        <begin position="2616"/>
        <end position="2719"/>
    </location>
</feature>
<accession>A0A3Q0IU47</accession>
<dbReference type="InterPro" id="IPR024317">
    <property type="entry name" value="Dynein_heavy_chain_D4_dom"/>
</dbReference>
<evidence type="ECO:0000259" key="14">
    <source>
        <dbReference type="Pfam" id="PF12780"/>
    </source>
</evidence>
<feature type="domain" description="Dynein heavy chain tail" evidence="10">
    <location>
        <begin position="454"/>
        <end position="739"/>
    </location>
</feature>
<feature type="region of interest" description="Disordered" evidence="8">
    <location>
        <begin position="3263"/>
        <end position="3286"/>
    </location>
</feature>
<dbReference type="Pfam" id="PF17857">
    <property type="entry name" value="AAA_lid_1"/>
    <property type="match status" value="2"/>
</dbReference>
<evidence type="ECO:0000256" key="3">
    <source>
        <dbReference type="ARBA" id="ARBA00022737"/>
    </source>
</evidence>
<feature type="region of interest" description="Disordered" evidence="8">
    <location>
        <begin position="3625"/>
        <end position="3648"/>
    </location>
</feature>
<dbReference type="InterPro" id="IPR041589">
    <property type="entry name" value="DNAH3_AAA_lid_1"/>
</dbReference>
<dbReference type="InterPro" id="IPR035699">
    <property type="entry name" value="AAA_6"/>
</dbReference>
<reference evidence="21" key="1">
    <citation type="submission" date="2025-08" db="UniProtKB">
        <authorList>
            <consortium name="RefSeq"/>
        </authorList>
    </citation>
    <scope>IDENTIFICATION</scope>
</reference>
<keyword evidence="4 7" id="KW-0175">Coiled coil</keyword>
<dbReference type="FunFam" id="1.20.1270.280:FF:000007">
    <property type="entry name" value="dynein heavy chain 2, axonemal"/>
    <property type="match status" value="1"/>
</dbReference>
<dbReference type="FunFam" id="3.40.50.300:FF:000063">
    <property type="entry name" value="dynein heavy chain 6, axonemal"/>
    <property type="match status" value="1"/>
</dbReference>
<keyword evidence="20" id="KW-1185">Reference proteome</keyword>
<dbReference type="Pfam" id="PF12780">
    <property type="entry name" value="AAA_8"/>
    <property type="match status" value="2"/>
</dbReference>
<dbReference type="SUPFAM" id="SSF52540">
    <property type="entry name" value="P-loop containing nucleoside triphosphate hydrolases"/>
    <property type="match status" value="2"/>
</dbReference>
<evidence type="ECO:0000256" key="6">
    <source>
        <dbReference type="ARBA" id="ARBA00023273"/>
    </source>
</evidence>
<keyword evidence="6" id="KW-0966">Cell projection</keyword>
<gene>
    <name evidence="21" type="primary">LOC103509704</name>
</gene>
<feature type="domain" description="Dynein heavy chain region D6 P-loop" evidence="9">
    <location>
        <begin position="4075"/>
        <end position="4188"/>
    </location>
</feature>
<protein>
    <submittedName>
        <fullName evidence="21">Dynein heavy chain 2, axonemal-like</fullName>
    </submittedName>
</protein>
<feature type="compositionally biased region" description="Basic and acidic residues" evidence="8">
    <location>
        <begin position="3263"/>
        <end position="3285"/>
    </location>
</feature>
<feature type="coiled-coil region" evidence="7">
    <location>
        <begin position="3329"/>
        <end position="3433"/>
    </location>
</feature>
<dbReference type="GO" id="GO:0030286">
    <property type="term" value="C:dynein complex"/>
    <property type="evidence" value="ECO:0007669"/>
    <property type="project" value="InterPro"/>
</dbReference>
<feature type="domain" description="Dynein heavy chain hydrolytic ATP-binding dynein motor region" evidence="12">
    <location>
        <begin position="2124"/>
        <end position="2271"/>
    </location>
</feature>
<feature type="domain" description="Dynein heavy chain coiled coil stalk" evidence="13">
    <location>
        <begin position="3349"/>
        <end position="3553"/>
    </location>
</feature>
<dbReference type="InterPro" id="IPR026983">
    <property type="entry name" value="DHC"/>
</dbReference>
<evidence type="ECO:0000259" key="9">
    <source>
        <dbReference type="Pfam" id="PF03028"/>
    </source>
</evidence>
<organism evidence="20 21">
    <name type="scientific">Diaphorina citri</name>
    <name type="common">Asian citrus psyllid</name>
    <dbReference type="NCBI Taxonomy" id="121845"/>
    <lineage>
        <taxon>Eukaryota</taxon>
        <taxon>Metazoa</taxon>
        <taxon>Ecdysozoa</taxon>
        <taxon>Arthropoda</taxon>
        <taxon>Hexapoda</taxon>
        <taxon>Insecta</taxon>
        <taxon>Pterygota</taxon>
        <taxon>Neoptera</taxon>
        <taxon>Paraneoptera</taxon>
        <taxon>Hemiptera</taxon>
        <taxon>Sternorrhyncha</taxon>
        <taxon>Psylloidea</taxon>
        <taxon>Psyllidae</taxon>
        <taxon>Diaphorininae</taxon>
        <taxon>Diaphorina</taxon>
    </lineage>
</organism>
<dbReference type="GO" id="GO:0005524">
    <property type="term" value="F:ATP binding"/>
    <property type="evidence" value="ECO:0007669"/>
    <property type="project" value="InterPro"/>
</dbReference>
<feature type="compositionally biased region" description="Basic and acidic residues" evidence="8">
    <location>
        <begin position="3625"/>
        <end position="3647"/>
    </location>
</feature>
<feature type="domain" description="Dynein heavy chain C-terminal" evidence="19">
    <location>
        <begin position="4367"/>
        <end position="4658"/>
    </location>
</feature>
<dbReference type="PANTHER" id="PTHR22878">
    <property type="entry name" value="DYNEIN HEAVY CHAIN 6, AXONEMAL-LIKE-RELATED"/>
    <property type="match status" value="1"/>
</dbReference>
<feature type="domain" description="Dynein heavy chain 3 AAA+ lid" evidence="17">
    <location>
        <begin position="2769"/>
        <end position="2843"/>
    </location>
</feature>
<dbReference type="GO" id="GO:0005930">
    <property type="term" value="C:axoneme"/>
    <property type="evidence" value="ECO:0007669"/>
    <property type="project" value="UniProtKB-SubCell"/>
</dbReference>
<feature type="domain" description="Dynein heavy chain AAA module D4" evidence="14">
    <location>
        <begin position="3172"/>
        <end position="3335"/>
    </location>
</feature>
<dbReference type="KEGG" id="dci:103509704"/>
<evidence type="ECO:0000313" key="20">
    <source>
        <dbReference type="Proteomes" id="UP000079169"/>
    </source>
</evidence>
<dbReference type="STRING" id="121845.A0A3Q0IU47"/>
<evidence type="ECO:0000259" key="10">
    <source>
        <dbReference type="Pfam" id="PF08385"/>
    </source>
</evidence>
<dbReference type="GO" id="GO:0007018">
    <property type="term" value="P:microtubule-based movement"/>
    <property type="evidence" value="ECO:0007669"/>
    <property type="project" value="InterPro"/>
</dbReference>
<feature type="domain" description="Dynein heavy chain linker" evidence="11">
    <location>
        <begin position="1696"/>
        <end position="1867"/>
    </location>
</feature>